<feature type="chain" id="PRO_5033436722" evidence="2">
    <location>
        <begin position="24"/>
        <end position="351"/>
    </location>
</feature>
<dbReference type="InterPro" id="IPR032190">
    <property type="entry name" value="NPC1_N"/>
</dbReference>
<dbReference type="PANTHER" id="PTHR45727:SF2">
    <property type="entry name" value="NPC INTRACELLULAR CHOLESTEROL TRANSPORTER 1"/>
    <property type="match status" value="1"/>
</dbReference>
<accession>A0A485KB36</accession>
<name>A0A485KB36_9STRA</name>
<keyword evidence="1" id="KW-0812">Transmembrane</keyword>
<evidence type="ECO:0000256" key="1">
    <source>
        <dbReference type="SAM" id="Phobius"/>
    </source>
</evidence>
<proteinExistence type="predicted"/>
<reference evidence="4" key="2">
    <citation type="submission" date="2019-06" db="EMBL/GenBank/DDBJ databases">
        <title>Genomics analysis of Aphanomyces spp. identifies a new class of oomycete effector associated with host adaptation.</title>
        <authorList>
            <person name="Gaulin E."/>
        </authorList>
    </citation>
    <scope>NUCLEOTIDE SEQUENCE</scope>
    <source>
        <strain evidence="4">CBS 578.67</strain>
    </source>
</reference>
<evidence type="ECO:0000313" key="4">
    <source>
        <dbReference type="EMBL" id="KAF0717766.1"/>
    </source>
</evidence>
<evidence type="ECO:0000313" key="6">
    <source>
        <dbReference type="Proteomes" id="UP000332933"/>
    </source>
</evidence>
<keyword evidence="1" id="KW-0472">Membrane</keyword>
<feature type="transmembrane region" description="Helical" evidence="1">
    <location>
        <begin position="327"/>
        <end position="347"/>
    </location>
</feature>
<protein>
    <submittedName>
        <fullName evidence="5">Aste57867_2105 protein</fullName>
    </submittedName>
</protein>
<dbReference type="PANTHER" id="PTHR45727">
    <property type="entry name" value="NPC INTRACELLULAR CHOLESTEROL TRANSPORTER 1"/>
    <property type="match status" value="1"/>
</dbReference>
<dbReference type="EMBL" id="VJMH01000216">
    <property type="protein sequence ID" value="KAF0717766.1"/>
    <property type="molecule type" value="Genomic_DNA"/>
</dbReference>
<evidence type="ECO:0000256" key="2">
    <source>
        <dbReference type="SAM" id="SignalP"/>
    </source>
</evidence>
<dbReference type="GO" id="GO:0016020">
    <property type="term" value="C:membrane"/>
    <property type="evidence" value="ECO:0007669"/>
    <property type="project" value="TreeGrafter"/>
</dbReference>
<feature type="domain" description="Niemann-Pick C1 N-terminal" evidence="3">
    <location>
        <begin position="70"/>
        <end position="310"/>
    </location>
</feature>
<gene>
    <name evidence="5" type="primary">Aste57867_2105</name>
    <name evidence="4" type="ORF">As57867_002100</name>
    <name evidence="5" type="ORF">ASTE57867_2105</name>
</gene>
<reference evidence="5 6" key="1">
    <citation type="submission" date="2019-03" db="EMBL/GenBank/DDBJ databases">
        <authorList>
            <person name="Gaulin E."/>
            <person name="Dumas B."/>
        </authorList>
    </citation>
    <scope>NUCLEOTIDE SEQUENCE [LARGE SCALE GENOMIC DNA]</scope>
    <source>
        <strain evidence="5">CBS 568.67</strain>
    </source>
</reference>
<feature type="signal peptide" evidence="2">
    <location>
        <begin position="1"/>
        <end position="23"/>
    </location>
</feature>
<dbReference type="Pfam" id="PF16414">
    <property type="entry name" value="NPC1_N"/>
    <property type="match status" value="1"/>
</dbReference>
<evidence type="ECO:0000259" key="3">
    <source>
        <dbReference type="Pfam" id="PF16414"/>
    </source>
</evidence>
<keyword evidence="2" id="KW-0732">Signal</keyword>
<dbReference type="Proteomes" id="UP000332933">
    <property type="component" value="Unassembled WGS sequence"/>
</dbReference>
<dbReference type="OrthoDB" id="6510177at2759"/>
<evidence type="ECO:0000313" key="5">
    <source>
        <dbReference type="EMBL" id="VFT79308.1"/>
    </source>
</evidence>
<dbReference type="AlphaFoldDB" id="A0A485KB36"/>
<keyword evidence="1" id="KW-1133">Transmembrane helix</keyword>
<dbReference type="GO" id="GO:0032934">
    <property type="term" value="F:sterol binding"/>
    <property type="evidence" value="ECO:0007669"/>
    <property type="project" value="TreeGrafter"/>
</dbReference>
<sequence length="351" mass="37485">MQSSGTLAALLLLLVVAPVAVHGRGCAMTQDCENPGNIPDYNDCIPKALSQTMPPQPMNGTGWANVTGGGACTTDANCHKGTCVDKACVCHVDGFTAGAHCDDVAIQCPEYKDAACCSWQQNRAMAANFKLISTVFSTDGGGCDACAVNVMRLWCGLVCSPSQADFMEMALPYPSVNYRLDPMTGVDHVKVLEMHVNLSTPFTCGLYDSCKNTPLVSVTEALKSSVGFLNYQAQTGSIGHGQFMHLGFGRKEDFFNHSILKCDNYSEVATPNVFAALPLQAQLLKSIAKADAPKQCPCAACHKSCSNSSTHITLLENPISPWQGFDGTLVAAVYSGIAVFTTILYWCHRSK</sequence>
<dbReference type="GO" id="GO:0015918">
    <property type="term" value="P:sterol transport"/>
    <property type="evidence" value="ECO:0007669"/>
    <property type="project" value="TreeGrafter"/>
</dbReference>
<keyword evidence="6" id="KW-1185">Reference proteome</keyword>
<dbReference type="EMBL" id="CAADRA010000216">
    <property type="protein sequence ID" value="VFT79308.1"/>
    <property type="molecule type" value="Genomic_DNA"/>
</dbReference>
<organism evidence="5 6">
    <name type="scientific">Aphanomyces stellatus</name>
    <dbReference type="NCBI Taxonomy" id="120398"/>
    <lineage>
        <taxon>Eukaryota</taxon>
        <taxon>Sar</taxon>
        <taxon>Stramenopiles</taxon>
        <taxon>Oomycota</taxon>
        <taxon>Saprolegniomycetes</taxon>
        <taxon>Saprolegniales</taxon>
        <taxon>Verrucalvaceae</taxon>
        <taxon>Aphanomyces</taxon>
    </lineage>
</organism>